<accession>A0A157SW43</accession>
<sequence length="91" mass="9303">MPDDLATANARTLGSRQSAATGPVDVTVWTANRFGGTLSVLSPPRLGAAGLIESTGNALSYGTDLYVGRGVGGAGAELRPNNVAYHPRLHV</sequence>
<dbReference type="AlphaFoldDB" id="A0A157SW43"/>
<protein>
    <submittedName>
        <fullName evidence="2">Uncharacterized protein</fullName>
    </submittedName>
</protein>
<feature type="region of interest" description="Disordered" evidence="1">
    <location>
        <begin position="1"/>
        <end position="20"/>
    </location>
</feature>
<reference evidence="2 3" key="1">
    <citation type="submission" date="2016-04" db="EMBL/GenBank/DDBJ databases">
        <authorList>
            <consortium name="Pathogen Informatics"/>
        </authorList>
    </citation>
    <scope>NUCLEOTIDE SEQUENCE [LARGE SCALE GENOMIC DNA]</scope>
    <source>
        <strain evidence="2 3">H050680373</strain>
    </source>
</reference>
<evidence type="ECO:0000256" key="1">
    <source>
        <dbReference type="SAM" id="MobiDB-lite"/>
    </source>
</evidence>
<dbReference type="STRING" id="288768.SAMEA3906486_05270"/>
<evidence type="ECO:0000313" key="2">
    <source>
        <dbReference type="EMBL" id="SAI74554.1"/>
    </source>
</evidence>
<name>A0A157SW43_9BORD</name>
<dbReference type="EMBL" id="FKIF01000010">
    <property type="protein sequence ID" value="SAI74554.1"/>
    <property type="molecule type" value="Genomic_DNA"/>
</dbReference>
<dbReference type="Proteomes" id="UP000076848">
    <property type="component" value="Unassembled WGS sequence"/>
</dbReference>
<keyword evidence="3" id="KW-1185">Reference proteome</keyword>
<gene>
    <name evidence="2" type="ORF">SAMEA3906486_05270</name>
</gene>
<evidence type="ECO:0000313" key="3">
    <source>
        <dbReference type="Proteomes" id="UP000076848"/>
    </source>
</evidence>
<feature type="compositionally biased region" description="Polar residues" evidence="1">
    <location>
        <begin position="9"/>
        <end position="20"/>
    </location>
</feature>
<proteinExistence type="predicted"/>
<organism evidence="2 3">
    <name type="scientific">Bordetella ansorpii</name>
    <dbReference type="NCBI Taxonomy" id="288768"/>
    <lineage>
        <taxon>Bacteria</taxon>
        <taxon>Pseudomonadati</taxon>
        <taxon>Pseudomonadota</taxon>
        <taxon>Betaproteobacteria</taxon>
        <taxon>Burkholderiales</taxon>
        <taxon>Alcaligenaceae</taxon>
        <taxon>Bordetella</taxon>
    </lineage>
</organism>
<dbReference type="RefSeq" id="WP_066133945.1">
    <property type="nucleotide sequence ID" value="NZ_FKIF01000010.1"/>
</dbReference>